<evidence type="ECO:0000256" key="6">
    <source>
        <dbReference type="ARBA" id="ARBA00022917"/>
    </source>
</evidence>
<dbReference type="InterPro" id="IPR004522">
    <property type="entry name" value="Asn-tRNA-ligase"/>
</dbReference>
<dbReference type="InterPro" id="IPR006195">
    <property type="entry name" value="aa-tRNA-synth_II"/>
</dbReference>
<dbReference type="Pfam" id="PF00152">
    <property type="entry name" value="tRNA-synt_2"/>
    <property type="match status" value="1"/>
</dbReference>
<comment type="similarity">
    <text evidence="1">Belongs to the class-II aminoacyl-tRNA synthetase family.</text>
</comment>
<dbReference type="GO" id="GO:0005739">
    <property type="term" value="C:mitochondrion"/>
    <property type="evidence" value="ECO:0007669"/>
    <property type="project" value="TreeGrafter"/>
</dbReference>
<evidence type="ECO:0000256" key="5">
    <source>
        <dbReference type="ARBA" id="ARBA00022840"/>
    </source>
</evidence>
<dbReference type="Proteomes" id="UP000247498">
    <property type="component" value="Unassembled WGS sequence"/>
</dbReference>
<dbReference type="InterPro" id="IPR004365">
    <property type="entry name" value="NA-bd_OB_tRNA"/>
</dbReference>
<dbReference type="InterPro" id="IPR012340">
    <property type="entry name" value="NA-bd_OB-fold"/>
</dbReference>
<evidence type="ECO:0000256" key="1">
    <source>
        <dbReference type="ARBA" id="ARBA00008226"/>
    </source>
</evidence>
<evidence type="ECO:0000256" key="4">
    <source>
        <dbReference type="ARBA" id="ARBA00022741"/>
    </source>
</evidence>
<keyword evidence="7 11" id="KW-0030">Aminoacyl-tRNA synthetase</keyword>
<dbReference type="STRING" id="307507.A0A2V0NVJ4"/>
<feature type="compositionally biased region" description="Low complexity" evidence="9">
    <location>
        <begin position="12"/>
        <end position="33"/>
    </location>
</feature>
<protein>
    <recommendedName>
        <fullName evidence="2">asparagine--tRNA ligase</fullName>
        <ecNumber evidence="2">6.1.1.22</ecNumber>
    </recommendedName>
</protein>
<evidence type="ECO:0000313" key="11">
    <source>
        <dbReference type="EMBL" id="GBF89590.1"/>
    </source>
</evidence>
<evidence type="ECO:0000256" key="7">
    <source>
        <dbReference type="ARBA" id="ARBA00023146"/>
    </source>
</evidence>
<name>A0A2V0NVJ4_9CHLO</name>
<evidence type="ECO:0000259" key="10">
    <source>
        <dbReference type="PROSITE" id="PS50862"/>
    </source>
</evidence>
<evidence type="ECO:0000313" key="12">
    <source>
        <dbReference type="Proteomes" id="UP000247498"/>
    </source>
</evidence>
<gene>
    <name evidence="11" type="ORF">Rsub_02308</name>
</gene>
<dbReference type="OrthoDB" id="1931232at2759"/>
<dbReference type="InterPro" id="IPR002312">
    <property type="entry name" value="Asp/Asn-tRNA-synth_IIb"/>
</dbReference>
<dbReference type="PRINTS" id="PR01042">
    <property type="entry name" value="TRNASYNTHASP"/>
</dbReference>
<evidence type="ECO:0000256" key="3">
    <source>
        <dbReference type="ARBA" id="ARBA00022598"/>
    </source>
</evidence>
<dbReference type="PANTHER" id="PTHR22594">
    <property type="entry name" value="ASPARTYL/LYSYL-TRNA SYNTHETASE"/>
    <property type="match status" value="1"/>
</dbReference>
<accession>A0A2V0NVJ4</accession>
<dbReference type="InParanoid" id="A0A2V0NVJ4"/>
<dbReference type="NCBIfam" id="TIGR00457">
    <property type="entry name" value="asnS"/>
    <property type="match status" value="1"/>
</dbReference>
<keyword evidence="4" id="KW-0547">Nucleotide-binding</keyword>
<dbReference type="InterPro" id="IPR045864">
    <property type="entry name" value="aa-tRNA-synth_II/BPL/LPL"/>
</dbReference>
<dbReference type="SUPFAM" id="SSF50249">
    <property type="entry name" value="Nucleic acid-binding proteins"/>
    <property type="match status" value="1"/>
</dbReference>
<sequence>MRLHAHHHMRTAAGAAAAPRAARGCPRPGAAAPPARPLSSLARGALGAAAADAAAAPADAGAGAVSEPRARREFKPRVSVRELLRTDAGAPAAVGGSVELRGWVRTVRNQKQFAFMQVNDGSNLSGIQVVLEPQTPGFDLVTSGAIATGAAVKVNGSLTASPGAKQAVEVKAASVELVGGCDAEAYPLQKKRHSLEFLRSIAHLRPRTNTIGAVARVTTLLSGLEGPAAAQNGAPKAGELETTRQQVSNQGAAVKAAKEAAKAAAGDAGAAAAKRAAAEEAVAQLLALKEKLAAMEAAAGAGQLPRRSDGAVDYGRDFFGEKTFLTVSGQLNGEMYACAMGDIYTFGPTFRAENSNTARHLAEFWMIEPEIAFADLEDDMACAEAYLKHCTRHILKHCEEDLAFFESMDVVNKPFATVTYTEAVRLLIASGHKFDYPVSWGLDLQSEHERFLSETVFNRTPLFVTDYPRDIKAFYMRQNGDGRTVAAMDLLVPRVGELIGGSQREERLDVLSDRMRACGLEPDDYSSYLDLRRYGSVPHAGFGLGFERLVQFSTGVENIRDVIPFPRWPGHCKF</sequence>
<dbReference type="Pfam" id="PF01336">
    <property type="entry name" value="tRNA_anti-codon"/>
    <property type="match status" value="1"/>
</dbReference>
<reference evidence="11 12" key="1">
    <citation type="journal article" date="2018" name="Sci. Rep.">
        <title>Raphidocelis subcapitata (=Pseudokirchneriella subcapitata) provides an insight into genome evolution and environmental adaptations in the Sphaeropleales.</title>
        <authorList>
            <person name="Suzuki S."/>
            <person name="Yamaguchi H."/>
            <person name="Nakajima N."/>
            <person name="Kawachi M."/>
        </authorList>
    </citation>
    <scope>NUCLEOTIDE SEQUENCE [LARGE SCALE GENOMIC DNA]</scope>
    <source>
        <strain evidence="11 12">NIES-35</strain>
    </source>
</reference>
<dbReference type="Gene3D" id="3.30.930.10">
    <property type="entry name" value="Bira Bifunctional Protein, Domain 2"/>
    <property type="match status" value="1"/>
</dbReference>
<evidence type="ECO:0000256" key="9">
    <source>
        <dbReference type="SAM" id="MobiDB-lite"/>
    </source>
</evidence>
<comment type="caution">
    <text evidence="11">The sequence shown here is derived from an EMBL/GenBank/DDBJ whole genome shotgun (WGS) entry which is preliminary data.</text>
</comment>
<dbReference type="PANTHER" id="PTHR22594:SF34">
    <property type="entry name" value="ASPARAGINE--TRNA LIGASE, MITOCHONDRIAL-RELATED"/>
    <property type="match status" value="1"/>
</dbReference>
<proteinExistence type="inferred from homology"/>
<dbReference type="GO" id="GO:0006421">
    <property type="term" value="P:asparaginyl-tRNA aminoacylation"/>
    <property type="evidence" value="ECO:0007669"/>
    <property type="project" value="InterPro"/>
</dbReference>
<dbReference type="Gene3D" id="2.40.50.140">
    <property type="entry name" value="Nucleic acid-binding proteins"/>
    <property type="match status" value="1"/>
</dbReference>
<feature type="region of interest" description="Disordered" evidence="9">
    <location>
        <begin position="1"/>
        <end position="37"/>
    </location>
</feature>
<evidence type="ECO:0000256" key="8">
    <source>
        <dbReference type="ARBA" id="ARBA00047844"/>
    </source>
</evidence>
<dbReference type="GO" id="GO:0003676">
    <property type="term" value="F:nucleic acid binding"/>
    <property type="evidence" value="ECO:0007669"/>
    <property type="project" value="InterPro"/>
</dbReference>
<keyword evidence="6" id="KW-0648">Protein biosynthesis</keyword>
<dbReference type="CDD" id="cd04318">
    <property type="entry name" value="EcAsnRS_like_N"/>
    <property type="match status" value="1"/>
</dbReference>
<keyword evidence="5" id="KW-0067">ATP-binding</keyword>
<keyword evidence="12" id="KW-1185">Reference proteome</keyword>
<dbReference type="HAMAP" id="MF_00534">
    <property type="entry name" value="Asn_tRNA_synth"/>
    <property type="match status" value="1"/>
</dbReference>
<dbReference type="GO" id="GO:0004816">
    <property type="term" value="F:asparagine-tRNA ligase activity"/>
    <property type="evidence" value="ECO:0007669"/>
    <property type="project" value="UniProtKB-EC"/>
</dbReference>
<comment type="catalytic activity">
    <reaction evidence="8">
        <text>tRNA(Asn) + L-asparagine + ATP = L-asparaginyl-tRNA(Asn) + AMP + diphosphate + H(+)</text>
        <dbReference type="Rhea" id="RHEA:11180"/>
        <dbReference type="Rhea" id="RHEA-COMP:9659"/>
        <dbReference type="Rhea" id="RHEA-COMP:9674"/>
        <dbReference type="ChEBI" id="CHEBI:15378"/>
        <dbReference type="ChEBI" id="CHEBI:30616"/>
        <dbReference type="ChEBI" id="CHEBI:33019"/>
        <dbReference type="ChEBI" id="CHEBI:58048"/>
        <dbReference type="ChEBI" id="CHEBI:78442"/>
        <dbReference type="ChEBI" id="CHEBI:78515"/>
        <dbReference type="ChEBI" id="CHEBI:456215"/>
        <dbReference type="EC" id="6.1.1.22"/>
    </reaction>
</comment>
<dbReference type="EMBL" id="BDRX01000011">
    <property type="protein sequence ID" value="GBF89590.1"/>
    <property type="molecule type" value="Genomic_DNA"/>
</dbReference>
<dbReference type="FunFam" id="3.30.930.10:FF:000016">
    <property type="entry name" value="Asparagine--tRNA ligase"/>
    <property type="match status" value="1"/>
</dbReference>
<feature type="compositionally biased region" description="Basic residues" evidence="9">
    <location>
        <begin position="1"/>
        <end position="10"/>
    </location>
</feature>
<dbReference type="GO" id="GO:0005524">
    <property type="term" value="F:ATP binding"/>
    <property type="evidence" value="ECO:0007669"/>
    <property type="project" value="UniProtKB-KW"/>
</dbReference>
<dbReference type="SUPFAM" id="SSF55681">
    <property type="entry name" value="Class II aaRS and biotin synthetases"/>
    <property type="match status" value="1"/>
</dbReference>
<dbReference type="AlphaFoldDB" id="A0A2V0NVJ4"/>
<evidence type="ECO:0000256" key="2">
    <source>
        <dbReference type="ARBA" id="ARBA00012816"/>
    </source>
</evidence>
<dbReference type="EC" id="6.1.1.22" evidence="2"/>
<keyword evidence="3" id="KW-0436">Ligase</keyword>
<feature type="domain" description="Aminoacyl-transfer RNA synthetases class-II family profile" evidence="10">
    <location>
        <begin position="343"/>
        <end position="564"/>
    </location>
</feature>
<dbReference type="InterPro" id="IPR004364">
    <property type="entry name" value="Aa-tRNA-synt_II"/>
</dbReference>
<dbReference type="NCBIfam" id="NF003037">
    <property type="entry name" value="PRK03932.1"/>
    <property type="match status" value="1"/>
</dbReference>
<dbReference type="PROSITE" id="PS50862">
    <property type="entry name" value="AA_TRNA_LIGASE_II"/>
    <property type="match status" value="1"/>
</dbReference>
<organism evidence="11 12">
    <name type="scientific">Raphidocelis subcapitata</name>
    <dbReference type="NCBI Taxonomy" id="307507"/>
    <lineage>
        <taxon>Eukaryota</taxon>
        <taxon>Viridiplantae</taxon>
        <taxon>Chlorophyta</taxon>
        <taxon>core chlorophytes</taxon>
        <taxon>Chlorophyceae</taxon>
        <taxon>CS clade</taxon>
        <taxon>Sphaeropleales</taxon>
        <taxon>Selenastraceae</taxon>
        <taxon>Raphidocelis</taxon>
    </lineage>
</organism>